<protein>
    <submittedName>
        <fullName evidence="1">Uncharacterized protein</fullName>
    </submittedName>
</protein>
<dbReference type="AlphaFoldDB" id="A0A6C0M274"/>
<reference evidence="1" key="1">
    <citation type="journal article" date="2020" name="Nature">
        <title>Giant virus diversity and host interactions through global metagenomics.</title>
        <authorList>
            <person name="Schulz F."/>
            <person name="Roux S."/>
            <person name="Paez-Espino D."/>
            <person name="Jungbluth S."/>
            <person name="Walsh D.A."/>
            <person name="Denef V.J."/>
            <person name="McMahon K.D."/>
            <person name="Konstantinidis K.T."/>
            <person name="Eloe-Fadrosh E.A."/>
            <person name="Kyrpides N.C."/>
            <person name="Woyke T."/>
        </authorList>
    </citation>
    <scope>NUCLEOTIDE SEQUENCE</scope>
    <source>
        <strain evidence="1">GVMAG-S-1035231-58</strain>
    </source>
</reference>
<organism evidence="1">
    <name type="scientific">viral metagenome</name>
    <dbReference type="NCBI Taxonomy" id="1070528"/>
    <lineage>
        <taxon>unclassified sequences</taxon>
        <taxon>metagenomes</taxon>
        <taxon>organismal metagenomes</taxon>
    </lineage>
</organism>
<name>A0A6C0M274_9ZZZZ</name>
<sequence length="343" mass="38922">MSSSILSPTITHHLFFCSEPQCSNQVSAYNDMCLECECEASTISECPGCGDVTANGYCYDCWQERFGMDEEPVSWYKPICMGCDNAYARDGGEYCDDCANRHKYPFRYVCSRCDETFRMAKMASTDEPICGECHLEAADIVQTWWRSVREPKALTPIRIPKLPCADCGSVPPDGHFPCYRDDDPLCAQCGETTCLECGNRFVAEALNTLALCRPCKQMLDETKRYCQWCDGYYNLKLGDAERVQCYDCEKYSCTCDDSGRMCNFCAEEYKEPCRGCGVYSDLWADDTYCRKCYVVRYGYEFPPKTVPPIMNPENVCEECGMESLTDCDCKVEPERKPRGCCGC</sequence>
<proteinExistence type="predicted"/>
<evidence type="ECO:0000313" key="1">
    <source>
        <dbReference type="EMBL" id="QHU36428.1"/>
    </source>
</evidence>
<dbReference type="EMBL" id="MN740639">
    <property type="protein sequence ID" value="QHU36428.1"/>
    <property type="molecule type" value="Genomic_DNA"/>
</dbReference>
<accession>A0A6C0M274</accession>